<sequence>MRFTVLITVIITLCLSNANFLDTVIPAPLRNKDESIAGNRAARLDKHLRLITMLALMSQGWAMYELHWYRLFEIELQWIQAENFCRNFGGTLVSINDQAENDFVHKLRKKNNIWIGLNKLNDSLGIYKWSDGQEASYLNWDSTQPNEPLVDCAYMKYNERHQGTWYDYGCHSRLPMYFVCELFI</sequence>
<dbReference type="Gene3D" id="3.10.100.10">
    <property type="entry name" value="Mannose-Binding Protein A, subunit A"/>
    <property type="match status" value="1"/>
</dbReference>
<dbReference type="InterPro" id="IPR050111">
    <property type="entry name" value="C-type_lectin/snaclec_domain"/>
</dbReference>
<organism evidence="3 4">
    <name type="scientific">Ascaris lumbricoides</name>
    <name type="common">Giant roundworm</name>
    <dbReference type="NCBI Taxonomy" id="6252"/>
    <lineage>
        <taxon>Eukaryota</taxon>
        <taxon>Metazoa</taxon>
        <taxon>Ecdysozoa</taxon>
        <taxon>Nematoda</taxon>
        <taxon>Chromadorea</taxon>
        <taxon>Rhabditida</taxon>
        <taxon>Spirurina</taxon>
        <taxon>Ascaridomorpha</taxon>
        <taxon>Ascaridoidea</taxon>
        <taxon>Ascarididae</taxon>
        <taxon>Ascaris</taxon>
    </lineage>
</organism>
<feature type="domain" description="C-type lectin" evidence="2">
    <location>
        <begin position="64"/>
        <end position="175"/>
    </location>
</feature>
<feature type="signal peptide" evidence="1">
    <location>
        <begin position="1"/>
        <end position="18"/>
    </location>
</feature>
<evidence type="ECO:0000313" key="3">
    <source>
        <dbReference type="Proteomes" id="UP000036681"/>
    </source>
</evidence>
<feature type="chain" id="PRO_5005656857" evidence="1">
    <location>
        <begin position="19"/>
        <end position="184"/>
    </location>
</feature>
<dbReference type="PROSITE" id="PS50041">
    <property type="entry name" value="C_TYPE_LECTIN_2"/>
    <property type="match status" value="1"/>
</dbReference>
<dbReference type="WBParaSite" id="ALUE_0001020101-mRNA-1">
    <property type="protein sequence ID" value="ALUE_0001020101-mRNA-1"/>
    <property type="gene ID" value="ALUE_0001020101"/>
</dbReference>
<dbReference type="SMART" id="SM00034">
    <property type="entry name" value="CLECT"/>
    <property type="match status" value="1"/>
</dbReference>
<dbReference type="PANTHER" id="PTHR22803">
    <property type="entry name" value="MANNOSE, PHOSPHOLIPASE, LECTIN RECEPTOR RELATED"/>
    <property type="match status" value="1"/>
</dbReference>
<dbReference type="SUPFAM" id="SSF56436">
    <property type="entry name" value="C-type lectin-like"/>
    <property type="match status" value="1"/>
</dbReference>
<evidence type="ECO:0000259" key="2">
    <source>
        <dbReference type="PROSITE" id="PS50041"/>
    </source>
</evidence>
<dbReference type="InterPro" id="IPR016187">
    <property type="entry name" value="CTDL_fold"/>
</dbReference>
<dbReference type="Proteomes" id="UP000036681">
    <property type="component" value="Unplaced"/>
</dbReference>
<dbReference type="InterPro" id="IPR016186">
    <property type="entry name" value="C-type_lectin-like/link_sf"/>
</dbReference>
<keyword evidence="1" id="KW-0732">Signal</keyword>
<protein>
    <submittedName>
        <fullName evidence="4">C-type lectin domain-containing protein</fullName>
    </submittedName>
</protein>
<evidence type="ECO:0000313" key="4">
    <source>
        <dbReference type="WBParaSite" id="ALUE_0001020101-mRNA-1"/>
    </source>
</evidence>
<accession>A0A0M3I1M5</accession>
<keyword evidence="3" id="KW-1185">Reference proteome</keyword>
<name>A0A0M3I1M5_ASCLU</name>
<dbReference type="InterPro" id="IPR001304">
    <property type="entry name" value="C-type_lectin-like"/>
</dbReference>
<dbReference type="AlphaFoldDB" id="A0A0M3I1M5"/>
<reference evidence="4" key="1">
    <citation type="submission" date="2017-02" db="UniProtKB">
        <authorList>
            <consortium name="WormBaseParasite"/>
        </authorList>
    </citation>
    <scope>IDENTIFICATION</scope>
</reference>
<proteinExistence type="predicted"/>
<dbReference type="Pfam" id="PF00059">
    <property type="entry name" value="Lectin_C"/>
    <property type="match status" value="1"/>
</dbReference>
<dbReference type="CDD" id="cd00037">
    <property type="entry name" value="CLECT"/>
    <property type="match status" value="1"/>
</dbReference>
<evidence type="ECO:0000256" key="1">
    <source>
        <dbReference type="SAM" id="SignalP"/>
    </source>
</evidence>